<dbReference type="Pfam" id="PF00460">
    <property type="entry name" value="Flg_bb_rod"/>
    <property type="match status" value="1"/>
</dbReference>
<dbReference type="NCBIfam" id="TIGR03506">
    <property type="entry name" value="FlgEFG_subfam"/>
    <property type="match status" value="1"/>
</dbReference>
<dbReference type="EMBL" id="BOVK01000061">
    <property type="protein sequence ID" value="GIQ70878.1"/>
    <property type="molecule type" value="Genomic_DNA"/>
</dbReference>
<dbReference type="RefSeq" id="WP_213413685.1">
    <property type="nucleotide sequence ID" value="NZ_BOVK01000061.1"/>
</dbReference>
<feature type="domain" description="Flagellar basal body rod protein N-terminal" evidence="3">
    <location>
        <begin position="12"/>
        <end position="35"/>
    </location>
</feature>
<proteinExistence type="inferred from homology"/>
<feature type="domain" description="Flagellar basal-body/hook protein C-terminal" evidence="4">
    <location>
        <begin position="255"/>
        <end position="300"/>
    </location>
</feature>
<keyword evidence="5" id="KW-0969">Cilium</keyword>
<evidence type="ECO:0000256" key="1">
    <source>
        <dbReference type="ARBA" id="ARBA00009677"/>
    </source>
</evidence>
<dbReference type="PANTHER" id="PTHR30435:SF19">
    <property type="entry name" value="FLAGELLAR BASAL-BODY ROD PROTEIN FLGG"/>
    <property type="match status" value="1"/>
</dbReference>
<keyword evidence="2" id="KW-0975">Bacterial flagellum</keyword>
<name>A0A8J4H8V9_9BACL</name>
<dbReference type="PANTHER" id="PTHR30435">
    <property type="entry name" value="FLAGELLAR PROTEIN"/>
    <property type="match status" value="1"/>
</dbReference>
<dbReference type="Proteomes" id="UP000677918">
    <property type="component" value="Unassembled WGS sequence"/>
</dbReference>
<evidence type="ECO:0000313" key="5">
    <source>
        <dbReference type="EMBL" id="GIQ70878.1"/>
    </source>
</evidence>
<dbReference type="InterPro" id="IPR001444">
    <property type="entry name" value="Flag_bb_rod_N"/>
</dbReference>
<dbReference type="SUPFAM" id="SSF117143">
    <property type="entry name" value="Flagellar hook protein flgE"/>
    <property type="match status" value="1"/>
</dbReference>
<accession>A0A8J4H8V9</accession>
<dbReference type="GO" id="GO:0071978">
    <property type="term" value="P:bacterial-type flagellum-dependent swarming motility"/>
    <property type="evidence" value="ECO:0007669"/>
    <property type="project" value="TreeGrafter"/>
</dbReference>
<comment type="similarity">
    <text evidence="1 2">Belongs to the flagella basal body rod proteins family.</text>
</comment>
<evidence type="ECO:0000259" key="3">
    <source>
        <dbReference type="Pfam" id="PF00460"/>
    </source>
</evidence>
<dbReference type="InterPro" id="IPR020013">
    <property type="entry name" value="Flagellar_FlgE/F/G"/>
</dbReference>
<dbReference type="InterPro" id="IPR037925">
    <property type="entry name" value="FlgE/F/G-like"/>
</dbReference>
<evidence type="ECO:0000256" key="2">
    <source>
        <dbReference type="RuleBase" id="RU362116"/>
    </source>
</evidence>
<keyword evidence="5" id="KW-0966">Cell projection</keyword>
<evidence type="ECO:0000313" key="6">
    <source>
        <dbReference type="Proteomes" id="UP000677918"/>
    </source>
</evidence>
<reference evidence="5" key="1">
    <citation type="submission" date="2021-04" db="EMBL/GenBank/DDBJ databases">
        <title>Draft genome sequence of Xylanibacillus composti strain K13.</title>
        <authorList>
            <person name="Uke A."/>
            <person name="Chhe C."/>
            <person name="Baramee S."/>
            <person name="Kosugi A."/>
        </authorList>
    </citation>
    <scope>NUCLEOTIDE SEQUENCE</scope>
    <source>
        <strain evidence="5">K13</strain>
    </source>
</reference>
<gene>
    <name evidence="5" type="primary">flgG_2</name>
    <name evidence="5" type="ORF">XYCOK13_37020</name>
</gene>
<dbReference type="Pfam" id="PF06429">
    <property type="entry name" value="Flg_bbr_C"/>
    <property type="match status" value="1"/>
</dbReference>
<dbReference type="AlphaFoldDB" id="A0A8J4H8V9"/>
<comment type="subcellular location">
    <subcellularLocation>
        <location evidence="2">Bacterial flagellum basal body</location>
    </subcellularLocation>
</comment>
<comment type="caution">
    <text evidence="5">The sequence shown here is derived from an EMBL/GenBank/DDBJ whole genome shotgun (WGS) entry which is preliminary data.</text>
</comment>
<keyword evidence="6" id="KW-1185">Reference proteome</keyword>
<keyword evidence="5" id="KW-0282">Flagellum</keyword>
<organism evidence="5 6">
    <name type="scientific">Xylanibacillus composti</name>
    <dbReference type="NCBI Taxonomy" id="1572762"/>
    <lineage>
        <taxon>Bacteria</taxon>
        <taxon>Bacillati</taxon>
        <taxon>Bacillota</taxon>
        <taxon>Bacilli</taxon>
        <taxon>Bacillales</taxon>
        <taxon>Paenibacillaceae</taxon>
        <taxon>Xylanibacillus</taxon>
    </lineage>
</organism>
<sequence length="302" mass="33346">MNNSIINASVSLHALQQKLDLLANNVANVNTEGYKRREVSFQDVLTAVKQQPEDFELPGRRTPLGITESWGARISPVQINFEQGSLKSTEQPLDIALEGNAMIELFEVQRGPDGQPLLGADGQPLMDRYFTRGGSFKIVQTEPGSMNGYLATQDGHLVRNINFEGELAPILIPLNHRIVIDTNGNISVYNDQSDSELPTVMGTLPLYQIKRPQLLENAGNNLFRVADNAVGNDDVMEAINLNGPRTAATRDIQVRQGFIEMSNVNLTEQMTELIAVQRAYQLTARALTSADRLSEMANNLRS</sequence>
<dbReference type="InterPro" id="IPR010930">
    <property type="entry name" value="Flg_bb/hook_C_dom"/>
</dbReference>
<evidence type="ECO:0000259" key="4">
    <source>
        <dbReference type="Pfam" id="PF06429"/>
    </source>
</evidence>
<protein>
    <submittedName>
        <fullName evidence="5">Flagellar basal-body rod protein FlgG</fullName>
    </submittedName>
</protein>
<dbReference type="GO" id="GO:0009425">
    <property type="term" value="C:bacterial-type flagellum basal body"/>
    <property type="evidence" value="ECO:0007669"/>
    <property type="project" value="UniProtKB-SubCell"/>
</dbReference>